<proteinExistence type="predicted"/>
<feature type="signal peptide" evidence="3">
    <location>
        <begin position="1"/>
        <end position="35"/>
    </location>
</feature>
<reference evidence="4 5" key="1">
    <citation type="submission" date="2022-11" db="EMBL/GenBank/DDBJ databases">
        <title>Minimal conservation of predation-associated metabolite biosynthetic gene clusters underscores biosynthetic potential of Myxococcota including descriptions for ten novel species: Archangium lansinium sp. nov., Myxococcus landrumus sp. nov., Nannocystis bai.</title>
        <authorList>
            <person name="Ahearne A."/>
            <person name="Stevens C."/>
            <person name="Dowd S."/>
        </authorList>
    </citation>
    <scope>NUCLEOTIDE SEQUENCE [LARGE SCALE GENOMIC DNA]</scope>
    <source>
        <strain evidence="4 5">BB15-2</strain>
    </source>
</reference>
<keyword evidence="2" id="KW-1133">Transmembrane helix</keyword>
<keyword evidence="5" id="KW-1185">Reference proteome</keyword>
<evidence type="ECO:0000256" key="1">
    <source>
        <dbReference type="SAM" id="MobiDB-lite"/>
    </source>
</evidence>
<keyword evidence="3" id="KW-0732">Signal</keyword>
<keyword evidence="2" id="KW-0812">Transmembrane</keyword>
<evidence type="ECO:0000313" key="5">
    <source>
        <dbReference type="Proteomes" id="UP001221686"/>
    </source>
</evidence>
<sequence length="290" mass="30306">MPFLEARPRGRPDPLWRAALAGLLAALLALPTASAAPAAAPDPAAVDAGFRSGQDAFDRRDYPAAARTWTRTADLLPETAEHRDNRAGIYEYIVDAYQRALAQDPSPPLLEEALAVLDAYADAHAAAHPGLELPAPVAEARRSLRARLAELQPAPAPVEPERPAPAPPVRPDPPKPWKGLVIGGGVALGAGVAMLAMFGAGLTRLRAHEDDFESPSRTCDTGALVGECAEIHARGKSADALATAGLYAAPVLLGAGVALLVVGLRRRSAAQRFAPTLGRSSIGATWTLQF</sequence>
<keyword evidence="2" id="KW-0472">Membrane</keyword>
<name>A0ABT5E4P7_9BACT</name>
<organism evidence="4 5">
    <name type="scientific">Nannocystis bainbridge</name>
    <dbReference type="NCBI Taxonomy" id="2995303"/>
    <lineage>
        <taxon>Bacteria</taxon>
        <taxon>Pseudomonadati</taxon>
        <taxon>Myxococcota</taxon>
        <taxon>Polyangia</taxon>
        <taxon>Nannocystales</taxon>
        <taxon>Nannocystaceae</taxon>
        <taxon>Nannocystis</taxon>
    </lineage>
</organism>
<evidence type="ECO:0000256" key="3">
    <source>
        <dbReference type="SAM" id="SignalP"/>
    </source>
</evidence>
<evidence type="ECO:0000313" key="4">
    <source>
        <dbReference type="EMBL" id="MDC0720833.1"/>
    </source>
</evidence>
<evidence type="ECO:0000256" key="2">
    <source>
        <dbReference type="SAM" id="Phobius"/>
    </source>
</evidence>
<dbReference type="EMBL" id="JAQNDL010000003">
    <property type="protein sequence ID" value="MDC0720833.1"/>
    <property type="molecule type" value="Genomic_DNA"/>
</dbReference>
<accession>A0ABT5E4P7</accession>
<dbReference type="Proteomes" id="UP001221686">
    <property type="component" value="Unassembled WGS sequence"/>
</dbReference>
<protein>
    <recommendedName>
        <fullName evidence="6">Tetratricopeptide repeat protein</fullName>
    </recommendedName>
</protein>
<comment type="caution">
    <text evidence="4">The sequence shown here is derived from an EMBL/GenBank/DDBJ whole genome shotgun (WGS) entry which is preliminary data.</text>
</comment>
<gene>
    <name evidence="4" type="ORF">POL25_28270</name>
</gene>
<feature type="region of interest" description="Disordered" evidence="1">
    <location>
        <begin position="152"/>
        <end position="174"/>
    </location>
</feature>
<dbReference type="RefSeq" id="WP_272089342.1">
    <property type="nucleotide sequence ID" value="NZ_JAQNDL010000003.1"/>
</dbReference>
<feature type="transmembrane region" description="Helical" evidence="2">
    <location>
        <begin position="244"/>
        <end position="264"/>
    </location>
</feature>
<feature type="chain" id="PRO_5045604037" description="Tetratricopeptide repeat protein" evidence="3">
    <location>
        <begin position="36"/>
        <end position="290"/>
    </location>
</feature>
<feature type="compositionally biased region" description="Pro residues" evidence="1">
    <location>
        <begin position="154"/>
        <end position="174"/>
    </location>
</feature>
<evidence type="ECO:0008006" key="6">
    <source>
        <dbReference type="Google" id="ProtNLM"/>
    </source>
</evidence>